<dbReference type="AlphaFoldDB" id="A0A014QQV5"/>
<proteinExistence type="predicted"/>
<evidence type="ECO:0000313" key="2">
    <source>
        <dbReference type="EMBL" id="EXU95086.1"/>
    </source>
</evidence>
<reference evidence="2 3" key="1">
    <citation type="submission" date="2014-02" db="EMBL/GenBank/DDBJ databases">
        <title>The genome sequence of the entomopathogenic fungus Metarhizium robertsii ARSEF 2575.</title>
        <authorList>
            <person name="Giuliano Garisto Donzelli B."/>
            <person name="Roe B.A."/>
            <person name="Macmil S.L."/>
            <person name="Krasnoff S.B."/>
            <person name="Gibson D.M."/>
        </authorList>
    </citation>
    <scope>NUCLEOTIDE SEQUENCE [LARGE SCALE GENOMIC DNA]</scope>
    <source>
        <strain evidence="2 3">ARSEF 2575</strain>
    </source>
</reference>
<gene>
    <name evidence="2" type="ORF">X797_011845</name>
</gene>
<sequence>MATSITVSSASPAMAINIASGYATFLQEASSLQEHESGRRIIIQTHTGTNADGVAIPLWIFRIPDAAVESLDMAAAMFGAFCEPGTAPRCASLVVPFYKRYSMSGELGHRSESFLLVASRSLSSAPDTKDEDNVPSSSARMKSRGIGMLWRFFLGRGKDKRRSECSYESFSKDGVVFASSHLYKSAWRALVVILMAICVLLIVLGGINTRRPTTRILRSGAHDSESVAIAWHRYHTGTSIGPKNQLRIQWHNASEWGRLNAHQNGEWEFRIDDQALIPAHMLDNDERDRQMYFRARYPHMAAVVDASDYIRPAWLGSKSILIEWDSTFHDGHCILALRRYFKAKETGRHVCPRDIDPAHILHCLNTLEKSILKSGPMSRHSPPSYMYWETKVCF</sequence>
<comment type="caution">
    <text evidence="2">The sequence shown here is derived from an EMBL/GenBank/DDBJ whole genome shotgun (WGS) entry which is preliminary data.</text>
</comment>
<dbReference type="Proteomes" id="UP000030151">
    <property type="component" value="Unassembled WGS sequence"/>
</dbReference>
<evidence type="ECO:0000256" key="1">
    <source>
        <dbReference type="SAM" id="Phobius"/>
    </source>
</evidence>
<feature type="transmembrane region" description="Helical" evidence="1">
    <location>
        <begin position="186"/>
        <end position="207"/>
    </location>
</feature>
<keyword evidence="1" id="KW-1133">Transmembrane helix</keyword>
<keyword evidence="1" id="KW-0812">Transmembrane</keyword>
<organism evidence="2 3">
    <name type="scientific">Metarhizium robertsii</name>
    <dbReference type="NCBI Taxonomy" id="568076"/>
    <lineage>
        <taxon>Eukaryota</taxon>
        <taxon>Fungi</taxon>
        <taxon>Dikarya</taxon>
        <taxon>Ascomycota</taxon>
        <taxon>Pezizomycotina</taxon>
        <taxon>Sordariomycetes</taxon>
        <taxon>Hypocreomycetidae</taxon>
        <taxon>Hypocreales</taxon>
        <taxon>Clavicipitaceae</taxon>
        <taxon>Metarhizium</taxon>
    </lineage>
</organism>
<evidence type="ECO:0000313" key="3">
    <source>
        <dbReference type="Proteomes" id="UP000030151"/>
    </source>
</evidence>
<dbReference type="HOGENOM" id="CLU_725779_0_0_1"/>
<protein>
    <submittedName>
        <fullName evidence="2">DUF3328 domain protein</fullName>
    </submittedName>
</protein>
<dbReference type="EMBL" id="JELW01000105">
    <property type="protein sequence ID" value="EXU95086.1"/>
    <property type="molecule type" value="Genomic_DNA"/>
</dbReference>
<name>A0A014QQV5_9HYPO</name>
<keyword evidence="1" id="KW-0472">Membrane</keyword>
<accession>A0A014QQV5</accession>